<reference evidence="1 2" key="1">
    <citation type="submission" date="2016-10" db="EMBL/GenBank/DDBJ databases">
        <title>Description of Gloeomargarita lithophora gen. nov., sp. nov., a thylakoid-bearing basal-branching cyanobacterium with intracellular carbonates, and proposal for Gloeomargaritales ord. nov.</title>
        <authorList>
            <person name="Moreira D."/>
            <person name="Tavera R."/>
            <person name="Benzerara K."/>
            <person name="Skouri-Panet F."/>
            <person name="Couradeau E."/>
            <person name="Gerard E."/>
            <person name="Loussert C."/>
            <person name="Novelo E."/>
            <person name="Zivanovic Y."/>
            <person name="Lopez-Garcia P."/>
        </authorList>
    </citation>
    <scope>NUCLEOTIDE SEQUENCE [LARGE SCALE GENOMIC DNA]</scope>
    <source>
        <strain evidence="1 2">D10</strain>
    </source>
</reference>
<dbReference type="AlphaFoldDB" id="A0A1J0AC22"/>
<sequence>MLTLEERLQGGLLGAVLGERWGEQPWPRWVWQPQTPGVWGQWLYQGCAYWVGRSSPVPRAGTVAEALVLVLPGLVLDYPRMEQVPAVVATAALPPVVGDWAMVLGLALQGQVGEPLADAETWPELADSVVDFQQGADDPLTTLTGGVRRGRSPLTLFLTGFLLGAYGGVRSLPAAAVVSLLNDRAWRTLGTALCARWAGVAAGQAPWAVTAVGLGSR</sequence>
<protein>
    <submittedName>
        <fullName evidence="1">Uncharacterized protein</fullName>
    </submittedName>
</protein>
<name>A0A1J0AC22_9CYAN</name>
<dbReference type="KEGG" id="glt:GlitD10_1154"/>
<evidence type="ECO:0000313" key="1">
    <source>
        <dbReference type="EMBL" id="APB33474.1"/>
    </source>
</evidence>
<organism evidence="1 2">
    <name type="scientific">Gloeomargarita lithophora Alchichica-D10</name>
    <dbReference type="NCBI Taxonomy" id="1188229"/>
    <lineage>
        <taxon>Bacteria</taxon>
        <taxon>Bacillati</taxon>
        <taxon>Cyanobacteriota</taxon>
        <taxon>Cyanophyceae</taxon>
        <taxon>Gloeomargaritales</taxon>
        <taxon>Gloeomargaritaceae</taxon>
        <taxon>Gloeomargarita</taxon>
    </lineage>
</organism>
<dbReference type="EMBL" id="CP017675">
    <property type="protein sequence ID" value="APB33474.1"/>
    <property type="molecule type" value="Genomic_DNA"/>
</dbReference>
<keyword evidence="2" id="KW-1185">Reference proteome</keyword>
<accession>A0A1J0AC22</accession>
<dbReference type="Proteomes" id="UP000180235">
    <property type="component" value="Chromosome"/>
</dbReference>
<gene>
    <name evidence="1" type="ORF">GlitD10_1154</name>
</gene>
<dbReference type="STRING" id="1188229.GlitD10_1154"/>
<dbReference type="RefSeq" id="WP_071454054.1">
    <property type="nucleotide sequence ID" value="NZ_CP017675.1"/>
</dbReference>
<evidence type="ECO:0000313" key="2">
    <source>
        <dbReference type="Proteomes" id="UP000180235"/>
    </source>
</evidence>
<proteinExistence type="predicted"/>